<proteinExistence type="predicted"/>
<dbReference type="OrthoDB" id="694273at2759"/>
<sequence length="199" mass="21815">MEMREHSLLPHEEQFTYAGPDWLLLLLDRCSPVQRDLVKLVLWRSWTTHNNITHQSGYTGIYDGVQSLLAMRCSLEQIVEGHVSNAGWAAPPDGWTKVNVDGSFVQATGEAGVGIIARNSAGAVIFSAWKVLFRCSGAAEAEAMTCGEGIRFASRWALGRTHPESDCARVVRAMNCGVDRSDVVLVKRECNVVANELAV</sequence>
<evidence type="ECO:0000313" key="2">
    <source>
        <dbReference type="EMBL" id="KAF8711080.1"/>
    </source>
</evidence>
<comment type="caution">
    <text evidence="2">The sequence shown here is derived from an EMBL/GenBank/DDBJ whole genome shotgun (WGS) entry which is preliminary data.</text>
</comment>
<organism evidence="2 3">
    <name type="scientific">Digitaria exilis</name>
    <dbReference type="NCBI Taxonomy" id="1010633"/>
    <lineage>
        <taxon>Eukaryota</taxon>
        <taxon>Viridiplantae</taxon>
        <taxon>Streptophyta</taxon>
        <taxon>Embryophyta</taxon>
        <taxon>Tracheophyta</taxon>
        <taxon>Spermatophyta</taxon>
        <taxon>Magnoliopsida</taxon>
        <taxon>Liliopsida</taxon>
        <taxon>Poales</taxon>
        <taxon>Poaceae</taxon>
        <taxon>PACMAD clade</taxon>
        <taxon>Panicoideae</taxon>
        <taxon>Panicodae</taxon>
        <taxon>Paniceae</taxon>
        <taxon>Anthephorinae</taxon>
        <taxon>Digitaria</taxon>
    </lineage>
</organism>
<evidence type="ECO:0000259" key="1">
    <source>
        <dbReference type="Pfam" id="PF13456"/>
    </source>
</evidence>
<dbReference type="InterPro" id="IPR002156">
    <property type="entry name" value="RNaseH_domain"/>
</dbReference>
<dbReference type="CDD" id="cd06222">
    <property type="entry name" value="RNase_H_like"/>
    <property type="match status" value="1"/>
</dbReference>
<keyword evidence="3" id="KW-1185">Reference proteome</keyword>
<protein>
    <recommendedName>
        <fullName evidence="1">RNase H type-1 domain-containing protein</fullName>
    </recommendedName>
</protein>
<dbReference type="PANTHER" id="PTHR47074">
    <property type="entry name" value="BNAC02G40300D PROTEIN"/>
    <property type="match status" value="1"/>
</dbReference>
<dbReference type="GO" id="GO:0004523">
    <property type="term" value="F:RNA-DNA hybrid ribonuclease activity"/>
    <property type="evidence" value="ECO:0007669"/>
    <property type="project" value="InterPro"/>
</dbReference>
<dbReference type="GO" id="GO:0003676">
    <property type="term" value="F:nucleic acid binding"/>
    <property type="evidence" value="ECO:0007669"/>
    <property type="project" value="InterPro"/>
</dbReference>
<dbReference type="SUPFAM" id="SSF53098">
    <property type="entry name" value="Ribonuclease H-like"/>
    <property type="match status" value="1"/>
</dbReference>
<dbReference type="PANTHER" id="PTHR47074:SF73">
    <property type="entry name" value="OS04G0448401 PROTEIN"/>
    <property type="match status" value="1"/>
</dbReference>
<feature type="domain" description="RNase H type-1" evidence="1">
    <location>
        <begin position="99"/>
        <end position="178"/>
    </location>
</feature>
<dbReference type="InterPro" id="IPR012337">
    <property type="entry name" value="RNaseH-like_sf"/>
</dbReference>
<dbReference type="Proteomes" id="UP000636709">
    <property type="component" value="Unassembled WGS sequence"/>
</dbReference>
<name>A0A835BU60_9POAL</name>
<dbReference type="Pfam" id="PF13456">
    <property type="entry name" value="RVT_3"/>
    <property type="match status" value="1"/>
</dbReference>
<dbReference type="InterPro" id="IPR052929">
    <property type="entry name" value="RNase_H-like_EbsB-rel"/>
</dbReference>
<dbReference type="Gene3D" id="3.30.420.10">
    <property type="entry name" value="Ribonuclease H-like superfamily/Ribonuclease H"/>
    <property type="match status" value="1"/>
</dbReference>
<evidence type="ECO:0000313" key="3">
    <source>
        <dbReference type="Proteomes" id="UP000636709"/>
    </source>
</evidence>
<accession>A0A835BU60</accession>
<reference evidence="2" key="1">
    <citation type="submission" date="2020-07" db="EMBL/GenBank/DDBJ databases">
        <title>Genome sequence and genetic diversity analysis of an under-domesticated orphan crop, white fonio (Digitaria exilis).</title>
        <authorList>
            <person name="Bennetzen J.L."/>
            <person name="Chen S."/>
            <person name="Ma X."/>
            <person name="Wang X."/>
            <person name="Yssel A.E.J."/>
            <person name="Chaluvadi S.R."/>
            <person name="Johnson M."/>
            <person name="Gangashetty P."/>
            <person name="Hamidou F."/>
            <person name="Sanogo M.D."/>
            <person name="Zwaenepoel A."/>
            <person name="Wallace J."/>
            <person name="Van De Peer Y."/>
            <person name="Van Deynze A."/>
        </authorList>
    </citation>
    <scope>NUCLEOTIDE SEQUENCE</scope>
    <source>
        <tissue evidence="2">Leaves</tissue>
    </source>
</reference>
<dbReference type="AlphaFoldDB" id="A0A835BU60"/>
<gene>
    <name evidence="2" type="ORF">HU200_029085</name>
</gene>
<dbReference type="EMBL" id="JACEFO010001753">
    <property type="protein sequence ID" value="KAF8711080.1"/>
    <property type="molecule type" value="Genomic_DNA"/>
</dbReference>
<dbReference type="InterPro" id="IPR044730">
    <property type="entry name" value="RNase_H-like_dom_plant"/>
</dbReference>
<dbReference type="InterPro" id="IPR036397">
    <property type="entry name" value="RNaseH_sf"/>
</dbReference>